<feature type="compositionally biased region" description="Basic residues" evidence="7">
    <location>
        <begin position="513"/>
        <end position="522"/>
    </location>
</feature>
<reference evidence="11" key="1">
    <citation type="submission" date="2015-09" db="EMBL/GenBank/DDBJ databases">
        <authorList>
            <person name="Sai Rama Sridatta P."/>
        </authorList>
    </citation>
    <scope>NUCLEOTIDE SEQUENCE [LARGE SCALE GENOMIC DNA]</scope>
</reference>
<dbReference type="InterPro" id="IPR043129">
    <property type="entry name" value="ATPase_NBD"/>
</dbReference>
<dbReference type="PANTHER" id="PTHR10196:SF57">
    <property type="entry name" value="XYLULOSE KINASE"/>
    <property type="match status" value="1"/>
</dbReference>
<keyword evidence="5 6" id="KW-0418">Kinase</keyword>
<comment type="similarity">
    <text evidence="2 6">Belongs to the FGGY kinase family.</text>
</comment>
<dbReference type="CDD" id="cd07776">
    <property type="entry name" value="ASKHA_NBD_FGGY_SpXK-like"/>
    <property type="match status" value="1"/>
</dbReference>
<dbReference type="AlphaFoldDB" id="A0A4W6EZH5"/>
<proteinExistence type="inferred from homology"/>
<dbReference type="Pfam" id="PF00370">
    <property type="entry name" value="FGGY_N"/>
    <property type="match status" value="1"/>
</dbReference>
<evidence type="ECO:0000256" key="4">
    <source>
        <dbReference type="ARBA" id="ARBA00022679"/>
    </source>
</evidence>
<dbReference type="GO" id="GO:0005524">
    <property type="term" value="F:ATP binding"/>
    <property type="evidence" value="ECO:0007669"/>
    <property type="project" value="UniProtKB-KW"/>
</dbReference>
<evidence type="ECO:0000256" key="6">
    <source>
        <dbReference type="RuleBase" id="RU367058"/>
    </source>
</evidence>
<dbReference type="GO" id="GO:0042732">
    <property type="term" value="P:D-xylose metabolic process"/>
    <property type="evidence" value="ECO:0007669"/>
    <property type="project" value="UniProtKB-UniRule"/>
</dbReference>
<dbReference type="InterPro" id="IPR042024">
    <property type="entry name" value="D-XK_euk"/>
</dbReference>
<dbReference type="InterPro" id="IPR018485">
    <property type="entry name" value="FGGY_C"/>
</dbReference>
<dbReference type="EC" id="2.7.1.17" evidence="6"/>
<feature type="region of interest" description="Disordered" evidence="7">
    <location>
        <begin position="508"/>
        <end position="530"/>
    </location>
</feature>
<reference evidence="10" key="2">
    <citation type="submission" date="2025-08" db="UniProtKB">
        <authorList>
            <consortium name="Ensembl"/>
        </authorList>
    </citation>
    <scope>IDENTIFICATION</scope>
</reference>
<evidence type="ECO:0000256" key="2">
    <source>
        <dbReference type="ARBA" id="ARBA00009156"/>
    </source>
</evidence>
<keyword evidence="6" id="KW-0547">Nucleotide-binding</keyword>
<dbReference type="GeneTree" id="ENSGT01000000214434"/>
<protein>
    <recommendedName>
        <fullName evidence="3 6">Xylulose kinase</fullName>
        <ecNumber evidence="6">2.7.1.17</ecNumber>
    </recommendedName>
</protein>
<keyword evidence="4 6" id="KW-0808">Transferase</keyword>
<sequence length="530" mass="58034">MAAAQDSFYLGFDFSTQQLKVVAIDGDLNVVHQNHVLFDSELPEFRTQGGVQLHADRLTVTSPVLMWVKALDLLLDKMRRAEFDFSRVRALSGSGQQHGSVYWRRGASETLNQLDPDQSLYQQLQGSFSVSDSPVWMDSSSSQQCQDLQAAAGGALRLAEITGSRAYERFTGNQIAKLRQNRPEEFQDTERISLVSSFAASLFLGGYAAIDYSDGSGMNLLDIRSRTWSEICLEATAPHLDRLLGAPLPPTSVLGPVSSYFVRRCGFSESCRVVAFTGDNPASLAGMRLQQGDIAVSSHPHTLFKSVLKLLTCFILSFKNGSLTRERVRNECTGGSWEVFSAALRETPLGNNGNIGEWEFIASTRTTPRSDSNLHLLPVSPASPWSHLSPLVLVLQVSSVSPQVEVRALVEGQFLSRRLHAERLGYSIIPGTRVLATGGASSNKEILQVLSDVFNAPVYTIDLSNSTCLGSAYRALHGLVAESGVSFFDVVKKAPEPRLVATPHPTAQEVHTHTHTHTHTHSHSVPQQYN</sequence>
<keyword evidence="6" id="KW-0067">ATP-binding</keyword>
<reference evidence="10" key="3">
    <citation type="submission" date="2025-09" db="UniProtKB">
        <authorList>
            <consortium name="Ensembl"/>
        </authorList>
    </citation>
    <scope>IDENTIFICATION</scope>
</reference>
<gene>
    <name evidence="10" type="primary">XYLB</name>
</gene>
<dbReference type="GO" id="GO:0004856">
    <property type="term" value="F:D-xylulokinase activity"/>
    <property type="evidence" value="ECO:0007669"/>
    <property type="project" value="UniProtKB-UniRule"/>
</dbReference>
<keyword evidence="6" id="KW-0859">Xylose metabolism</keyword>
<evidence type="ECO:0000256" key="1">
    <source>
        <dbReference type="ARBA" id="ARBA00003260"/>
    </source>
</evidence>
<keyword evidence="11" id="KW-1185">Reference proteome</keyword>
<name>A0A4W6EZH5_LATCA</name>
<evidence type="ECO:0000256" key="7">
    <source>
        <dbReference type="SAM" id="MobiDB-lite"/>
    </source>
</evidence>
<evidence type="ECO:0000313" key="10">
    <source>
        <dbReference type="Ensembl" id="ENSLCAP00010043451.1"/>
    </source>
</evidence>
<evidence type="ECO:0000256" key="3">
    <source>
        <dbReference type="ARBA" id="ARBA00019263"/>
    </source>
</evidence>
<dbReference type="PIRSF" id="PIRSF000538">
    <property type="entry name" value="GlpK"/>
    <property type="match status" value="1"/>
</dbReference>
<evidence type="ECO:0000259" key="9">
    <source>
        <dbReference type="Pfam" id="PF02782"/>
    </source>
</evidence>
<dbReference type="PANTHER" id="PTHR10196">
    <property type="entry name" value="SUGAR KINASE"/>
    <property type="match status" value="1"/>
</dbReference>
<comment type="catalytic activity">
    <reaction evidence="6">
        <text>D-xylulose + ATP = D-xylulose 5-phosphate + ADP + H(+)</text>
        <dbReference type="Rhea" id="RHEA:10964"/>
        <dbReference type="ChEBI" id="CHEBI:15378"/>
        <dbReference type="ChEBI" id="CHEBI:17140"/>
        <dbReference type="ChEBI" id="CHEBI:30616"/>
        <dbReference type="ChEBI" id="CHEBI:57737"/>
        <dbReference type="ChEBI" id="CHEBI:456216"/>
        <dbReference type="EC" id="2.7.1.17"/>
    </reaction>
</comment>
<comment type="function">
    <text evidence="1 6">Phosphorylates D-xylulose to produce D-xylulose 5-phosphate, a molecule that may play an important role in the regulation of glucose metabolism and lipogenesis.</text>
</comment>
<dbReference type="GO" id="GO:0005829">
    <property type="term" value="C:cytosol"/>
    <property type="evidence" value="ECO:0007669"/>
    <property type="project" value="TreeGrafter"/>
</dbReference>
<dbReference type="FunFam" id="3.30.420.40:FF:000118">
    <property type="entry name" value="Xylulose kinase 2"/>
    <property type="match status" value="1"/>
</dbReference>
<dbReference type="Gene3D" id="3.30.420.40">
    <property type="match status" value="2"/>
</dbReference>
<dbReference type="Pfam" id="PF02782">
    <property type="entry name" value="FGGY_C"/>
    <property type="match status" value="1"/>
</dbReference>
<evidence type="ECO:0000256" key="5">
    <source>
        <dbReference type="ARBA" id="ARBA00022777"/>
    </source>
</evidence>
<organism evidence="10 11">
    <name type="scientific">Lates calcarifer</name>
    <name type="common">Barramundi</name>
    <name type="synonym">Holocentrus calcarifer</name>
    <dbReference type="NCBI Taxonomy" id="8187"/>
    <lineage>
        <taxon>Eukaryota</taxon>
        <taxon>Metazoa</taxon>
        <taxon>Chordata</taxon>
        <taxon>Craniata</taxon>
        <taxon>Vertebrata</taxon>
        <taxon>Euteleostomi</taxon>
        <taxon>Actinopterygii</taxon>
        <taxon>Neopterygii</taxon>
        <taxon>Teleostei</taxon>
        <taxon>Neoteleostei</taxon>
        <taxon>Acanthomorphata</taxon>
        <taxon>Carangaria</taxon>
        <taxon>Carangaria incertae sedis</taxon>
        <taxon>Centropomidae</taxon>
        <taxon>Lates</taxon>
    </lineage>
</organism>
<dbReference type="InterPro" id="IPR018484">
    <property type="entry name" value="FGGY_N"/>
</dbReference>
<keyword evidence="6" id="KW-0119">Carbohydrate metabolism</keyword>
<dbReference type="InterPro" id="IPR000577">
    <property type="entry name" value="Carb_kinase_FGGY"/>
</dbReference>
<dbReference type="Proteomes" id="UP000314980">
    <property type="component" value="Unassembled WGS sequence"/>
</dbReference>
<accession>A0A4W6EZH5</accession>
<dbReference type="SUPFAM" id="SSF53067">
    <property type="entry name" value="Actin-like ATPase domain"/>
    <property type="match status" value="2"/>
</dbReference>
<dbReference type="Ensembl" id="ENSLCAT00010044513.1">
    <property type="protein sequence ID" value="ENSLCAP00010043451.1"/>
    <property type="gene ID" value="ENSLCAG00010020228.1"/>
</dbReference>
<feature type="domain" description="Carbohydrate kinase FGGY C-terminal" evidence="9">
    <location>
        <begin position="396"/>
        <end position="477"/>
    </location>
</feature>
<feature type="domain" description="Carbohydrate kinase FGGY N-terminal" evidence="8">
    <location>
        <begin position="135"/>
        <end position="286"/>
    </location>
</feature>
<evidence type="ECO:0000259" key="8">
    <source>
        <dbReference type="Pfam" id="PF00370"/>
    </source>
</evidence>
<evidence type="ECO:0000313" key="11">
    <source>
        <dbReference type="Proteomes" id="UP000314980"/>
    </source>
</evidence>
<dbReference type="GO" id="GO:0005997">
    <property type="term" value="P:xylulose metabolic process"/>
    <property type="evidence" value="ECO:0007669"/>
    <property type="project" value="UniProtKB-UniRule"/>
</dbReference>